<accession>A0A1Z2XE34</accession>
<feature type="domain" description="PpiC" evidence="2">
    <location>
        <begin position="122"/>
        <end position="222"/>
    </location>
</feature>
<dbReference type="PROSITE" id="PS50198">
    <property type="entry name" value="PPIC_PPIASE_2"/>
    <property type="match status" value="2"/>
</dbReference>
<name>A0A1B1S7P6_9BACT</name>
<dbReference type="Proteomes" id="UP000186351">
    <property type="component" value="Chromosome"/>
</dbReference>
<evidence type="ECO:0000259" key="2">
    <source>
        <dbReference type="PROSITE" id="PS50198"/>
    </source>
</evidence>
<dbReference type="OrthoDB" id="14196at2"/>
<dbReference type="InterPro" id="IPR050245">
    <property type="entry name" value="PrsA_foldase"/>
</dbReference>
<dbReference type="InterPro" id="IPR000297">
    <property type="entry name" value="PPIase_PpiC"/>
</dbReference>
<dbReference type="SUPFAM" id="SSF54534">
    <property type="entry name" value="FKBP-like"/>
    <property type="match status" value="2"/>
</dbReference>
<dbReference type="InterPro" id="IPR046357">
    <property type="entry name" value="PPIase_dom_sf"/>
</dbReference>
<accession>A0A1B1S7P6</accession>
<dbReference type="AlphaFoldDB" id="A0A1B1S7P6"/>
<evidence type="ECO:0000313" key="4">
    <source>
        <dbReference type="Proteomes" id="UP000186351"/>
    </source>
</evidence>
<gene>
    <name evidence="3" type="ORF">A4V02_03130</name>
</gene>
<keyword evidence="4" id="KW-1185">Reference proteome</keyword>
<dbReference type="EMBL" id="CP015402">
    <property type="protein sequence ID" value="ANU62815.1"/>
    <property type="molecule type" value="Genomic_DNA"/>
</dbReference>
<dbReference type="GeneID" id="65535836"/>
<dbReference type="STRING" id="1796646.A4V02_03130"/>
<dbReference type="RefSeq" id="WP_068960195.1">
    <property type="nucleotide sequence ID" value="NZ_CAJTAP010000002.1"/>
</dbReference>
<dbReference type="Gene3D" id="3.10.50.40">
    <property type="match status" value="2"/>
</dbReference>
<evidence type="ECO:0000313" key="3">
    <source>
        <dbReference type="EMBL" id="ANU62815.1"/>
    </source>
</evidence>
<reference evidence="4" key="1">
    <citation type="submission" date="2016-04" db="EMBL/GenBank/DDBJ databases">
        <title>Complete Genome Sequences of Twelve Strains of a Stable Defined Moderately Diverse Mouse Microbiota 2 (sDMDMm2).</title>
        <authorList>
            <person name="Uchimura Y."/>
            <person name="Wyss M."/>
            <person name="Brugiroux S."/>
            <person name="Limenitakis J.P."/>
            <person name="Stecher B."/>
            <person name="McCoy K.D."/>
            <person name="Macpherson A.J."/>
        </authorList>
    </citation>
    <scope>NUCLEOTIDE SEQUENCE [LARGE SCALE GENOMIC DNA]</scope>
    <source>
        <strain evidence="4">YL27</strain>
    </source>
</reference>
<dbReference type="GO" id="GO:0003755">
    <property type="term" value="F:peptidyl-prolyl cis-trans isomerase activity"/>
    <property type="evidence" value="ECO:0007669"/>
    <property type="project" value="UniProtKB-KW"/>
</dbReference>
<protein>
    <recommendedName>
        <fullName evidence="2">PpiC domain-containing protein</fullName>
    </recommendedName>
</protein>
<sequence length="583" mass="65163">MNLRKSLFVLAMGMGVALVADGKKPSDPVLMTIDGKDVRLSEFDYLYGKNNMQQQSPVAVDEYLDMFIAYKLKVADAIAAGIDTTAAFRKEYEGYRLDLVRPYLTDKDEEERLISEAYSHYPVEVEASHIMVALGKTPEEREKNKALLDSIRTAAVGGADFAALARKYSIDRSASRNGGSMGYITPGRFPYVFEKAAYDTPEGEISPVIETPFGFHIVRSGARRAATGEVLAQHILKLTQGKTPEEQARAKTQIDSIYTLIKGGADFSDLARRESEDPGSAKNGGMLPWFGAGRMVPEFEKAAFALADSAVSEPFQTSYGYHIVKTLGHRGVPALDDVRQQIMGMMQRDGRAQLSYRKKMDELRARFQTSPSDSLSENELIDLETERLAAEDADFANLLREYHDGMLLFEISNRKIWEGAAKDTEGIEKYFEAHRGDYSLAEPKYKGFMIYTPNDSMMTVVREYVAAAGDINPDSIGVVLKRQFDKDVRIERVLAAKGDNRVVDAVAFGGERPDLPGKWKCWMPWNGRMIEAPEEAADVRGAVTTDYQAELEREWVEQLRATHKVKVNKKVLKSVKQHLNVGR</sequence>
<dbReference type="Pfam" id="PF00639">
    <property type="entry name" value="Rotamase"/>
    <property type="match status" value="1"/>
</dbReference>
<dbReference type="Pfam" id="PF13616">
    <property type="entry name" value="Rotamase_3"/>
    <property type="match status" value="1"/>
</dbReference>
<feature type="domain" description="PpiC" evidence="2">
    <location>
        <begin position="227"/>
        <end position="328"/>
    </location>
</feature>
<dbReference type="KEGG" id="pary:A4V02_03130"/>
<organism evidence="3 4">
    <name type="scientific">Muribaculum intestinale</name>
    <dbReference type="NCBI Taxonomy" id="1796646"/>
    <lineage>
        <taxon>Bacteria</taxon>
        <taxon>Pseudomonadati</taxon>
        <taxon>Bacteroidota</taxon>
        <taxon>Bacteroidia</taxon>
        <taxon>Bacteroidales</taxon>
        <taxon>Muribaculaceae</taxon>
        <taxon>Muribaculum</taxon>
    </lineage>
</organism>
<dbReference type="PROSITE" id="PS01096">
    <property type="entry name" value="PPIC_PPIASE_1"/>
    <property type="match status" value="1"/>
</dbReference>
<keyword evidence="1" id="KW-0413">Isomerase</keyword>
<keyword evidence="1" id="KW-0697">Rotamase</keyword>
<proteinExistence type="predicted"/>
<dbReference type="PANTHER" id="PTHR47245:SF2">
    <property type="entry name" value="PEPTIDYL-PROLYL CIS-TRANS ISOMERASE HP_0175-RELATED"/>
    <property type="match status" value="1"/>
</dbReference>
<evidence type="ECO:0000256" key="1">
    <source>
        <dbReference type="PROSITE-ProRule" id="PRU00278"/>
    </source>
</evidence>
<dbReference type="InterPro" id="IPR023058">
    <property type="entry name" value="PPIase_PpiC_CS"/>
</dbReference>
<dbReference type="PANTHER" id="PTHR47245">
    <property type="entry name" value="PEPTIDYLPROLYL ISOMERASE"/>
    <property type="match status" value="1"/>
</dbReference>